<dbReference type="CDD" id="cd00085">
    <property type="entry name" value="HNHc"/>
    <property type="match status" value="1"/>
</dbReference>
<feature type="domain" description="HNH nuclease" evidence="1">
    <location>
        <begin position="264"/>
        <end position="315"/>
    </location>
</feature>
<dbReference type="AlphaFoldDB" id="A0A6J6XKK5"/>
<dbReference type="SMART" id="SM00507">
    <property type="entry name" value="HNHc"/>
    <property type="match status" value="1"/>
</dbReference>
<reference evidence="2" key="1">
    <citation type="submission" date="2020-05" db="EMBL/GenBank/DDBJ databases">
        <authorList>
            <person name="Chiriac C."/>
            <person name="Salcher M."/>
            <person name="Ghai R."/>
            <person name="Kavagutti S V."/>
        </authorList>
    </citation>
    <scope>NUCLEOTIDE SEQUENCE</scope>
</reference>
<organism evidence="2">
    <name type="scientific">freshwater metagenome</name>
    <dbReference type="NCBI Taxonomy" id="449393"/>
    <lineage>
        <taxon>unclassified sequences</taxon>
        <taxon>metagenomes</taxon>
        <taxon>ecological metagenomes</taxon>
    </lineage>
</organism>
<evidence type="ECO:0000313" key="2">
    <source>
        <dbReference type="EMBL" id="CAB4797741.1"/>
    </source>
</evidence>
<gene>
    <name evidence="2" type="ORF">UFOPK3001_00750</name>
</gene>
<dbReference type="InterPro" id="IPR003615">
    <property type="entry name" value="HNH_nuc"/>
</dbReference>
<proteinExistence type="predicted"/>
<accession>A0A6J6XKK5</accession>
<sequence>MDLTAVPTEYLEAELVSHAAFEATGMARMLDVLAEFDRRRVWDSWGCASPQQWLGWKCGLAYGAASERLRVARALNGLPAIREGLSSGKLSYSKVRELTRVATPDTDDSLATIAGCATAAQVAMIVRSLRKRTPKDVARQVDSRGLRWAVDEEDGSMVFTLRLPTETGQAVAAALQVVTQVEAGVPAHQSRADACVALICGDDEVRARPEVIVHLHADTAAFEDSTAVAPEIVECLACDGAVTTVADTPVGPITIKKDPPPSRTQRRWLKLRHRTCQFPGCHHTGSFDAHHVVHRGQGGKTRLSNMVRLCQFHHRLVHILDLRLTLYPDRRLDVTFPAGNPIDRSIPYSPFVAPVPADPNLISSSTWSGERLQLDYVHLAVTSIGHHTANQWAAAAA</sequence>
<protein>
    <submittedName>
        <fullName evidence="2">Unannotated protein</fullName>
    </submittedName>
</protein>
<evidence type="ECO:0000259" key="1">
    <source>
        <dbReference type="SMART" id="SM00507"/>
    </source>
</evidence>
<dbReference type="Gene3D" id="1.10.30.50">
    <property type="match status" value="1"/>
</dbReference>
<dbReference type="EMBL" id="CAFAAJ010000036">
    <property type="protein sequence ID" value="CAB4797741.1"/>
    <property type="molecule type" value="Genomic_DNA"/>
</dbReference>
<name>A0A6J6XKK5_9ZZZZ</name>